<name>A0AAD7D7F7_MYCRO</name>
<evidence type="ECO:0000313" key="2">
    <source>
        <dbReference type="EMBL" id="KAJ7683172.1"/>
    </source>
</evidence>
<keyword evidence="3" id="KW-1185">Reference proteome</keyword>
<organism evidence="2 3">
    <name type="scientific">Mycena rosella</name>
    <name type="common">Pink bonnet</name>
    <name type="synonym">Agaricus rosellus</name>
    <dbReference type="NCBI Taxonomy" id="1033263"/>
    <lineage>
        <taxon>Eukaryota</taxon>
        <taxon>Fungi</taxon>
        <taxon>Dikarya</taxon>
        <taxon>Basidiomycota</taxon>
        <taxon>Agaricomycotina</taxon>
        <taxon>Agaricomycetes</taxon>
        <taxon>Agaricomycetidae</taxon>
        <taxon>Agaricales</taxon>
        <taxon>Marasmiineae</taxon>
        <taxon>Mycenaceae</taxon>
        <taxon>Mycena</taxon>
    </lineage>
</organism>
<evidence type="ECO:0000313" key="3">
    <source>
        <dbReference type="Proteomes" id="UP001221757"/>
    </source>
</evidence>
<evidence type="ECO:0000256" key="1">
    <source>
        <dbReference type="SAM" id="MobiDB-lite"/>
    </source>
</evidence>
<dbReference type="EMBL" id="JARKIE010000110">
    <property type="protein sequence ID" value="KAJ7683172.1"/>
    <property type="molecule type" value="Genomic_DNA"/>
</dbReference>
<feature type="region of interest" description="Disordered" evidence="1">
    <location>
        <begin position="555"/>
        <end position="582"/>
    </location>
</feature>
<sequence length="661" mass="73656">MLIVFVSPGNEAKIHSQTIICILHVPPQDRHSFSSSGLETGGVMLGTNTLLDQRTCPYIGGPQEYRVKASRTKLPPSWEPISYFFESGTLLEVNAFWTRAGLANWRSAETLTIGQEARPQTSHTPSRGATTSQTPPLLPLELKTLIAEQAPPATLVNFCATSREEYLYMMPILYRSIVQDVCTVGTDLRCLAFLLFTLGSTRCCHNLGPHPATLVRELRLRCSVKTPSGLERALRKALRCTPDYAPDGKSQLRTFHWDADEIAISPLLSERPAFENLAELSVVQSCSNISEFEFLQIPGLKSLAYKERTLFSGEERTTMGRFFRSLELLPTISPGLTVLKVDIMWEGTDVPLLEEAVNSLRLPCLEVASIEVFLWDDSPGPDFNPFLEAHPTLYDVSVVLGSPPLCDDALPLLRTFAGRADDFLKVCNGARPIRDLAVTLFLRDYNERRASERGPAVVAALTKTPDLRRLAIVNGYHAVYDASSEGHSNGIYMHGVDHSTICAIGQACSGITHLELHLKSAKKADVKALANLHELRWIRAHFWITVPNGGGPPANIYDEDFLDTNDNENGSEDENDHGSDPSSFYDNAWDQARLLLRVFRNHIDFHLLPMAPKLLEVEIEVVVAREQDPDSEHFDEGRIDLCQDFSFLIVHREGKRLAVRT</sequence>
<protein>
    <submittedName>
        <fullName evidence="2">Uncharacterized protein</fullName>
    </submittedName>
</protein>
<feature type="compositionally biased region" description="Polar residues" evidence="1">
    <location>
        <begin position="113"/>
        <end position="134"/>
    </location>
</feature>
<proteinExistence type="predicted"/>
<dbReference type="AlphaFoldDB" id="A0AAD7D7F7"/>
<dbReference type="Proteomes" id="UP001221757">
    <property type="component" value="Unassembled WGS sequence"/>
</dbReference>
<comment type="caution">
    <text evidence="2">The sequence shown here is derived from an EMBL/GenBank/DDBJ whole genome shotgun (WGS) entry which is preliminary data.</text>
</comment>
<gene>
    <name evidence="2" type="ORF">B0H17DRAFT_1137866</name>
</gene>
<accession>A0AAD7D7F7</accession>
<feature type="region of interest" description="Disordered" evidence="1">
    <location>
        <begin position="113"/>
        <end position="135"/>
    </location>
</feature>
<reference evidence="2" key="1">
    <citation type="submission" date="2023-03" db="EMBL/GenBank/DDBJ databases">
        <title>Massive genome expansion in bonnet fungi (Mycena s.s.) driven by repeated elements and novel gene families across ecological guilds.</title>
        <authorList>
            <consortium name="Lawrence Berkeley National Laboratory"/>
            <person name="Harder C.B."/>
            <person name="Miyauchi S."/>
            <person name="Viragh M."/>
            <person name="Kuo A."/>
            <person name="Thoen E."/>
            <person name="Andreopoulos B."/>
            <person name="Lu D."/>
            <person name="Skrede I."/>
            <person name="Drula E."/>
            <person name="Henrissat B."/>
            <person name="Morin E."/>
            <person name="Kohler A."/>
            <person name="Barry K."/>
            <person name="LaButti K."/>
            <person name="Morin E."/>
            <person name="Salamov A."/>
            <person name="Lipzen A."/>
            <person name="Mereny Z."/>
            <person name="Hegedus B."/>
            <person name="Baldrian P."/>
            <person name="Stursova M."/>
            <person name="Weitz H."/>
            <person name="Taylor A."/>
            <person name="Grigoriev I.V."/>
            <person name="Nagy L.G."/>
            <person name="Martin F."/>
            <person name="Kauserud H."/>
        </authorList>
    </citation>
    <scope>NUCLEOTIDE SEQUENCE</scope>
    <source>
        <strain evidence="2">CBHHK067</strain>
    </source>
</reference>
<feature type="compositionally biased region" description="Acidic residues" evidence="1">
    <location>
        <begin position="557"/>
        <end position="575"/>
    </location>
</feature>